<evidence type="ECO:0000313" key="6">
    <source>
        <dbReference type="Proteomes" id="UP000654345"/>
    </source>
</evidence>
<dbReference type="Pfam" id="PF17874">
    <property type="entry name" value="TPR_MalT"/>
    <property type="match status" value="1"/>
</dbReference>
<gene>
    <name evidence="5" type="primary">malT_2</name>
    <name evidence="5" type="ORF">KSB_43570</name>
</gene>
<feature type="domain" description="HTH luxR-type" evidence="4">
    <location>
        <begin position="841"/>
        <end position="906"/>
    </location>
</feature>
<dbReference type="SUPFAM" id="SSF52540">
    <property type="entry name" value="P-loop containing nucleoside triphosphate hydrolases"/>
    <property type="match status" value="1"/>
</dbReference>
<dbReference type="InterPro" id="IPR027417">
    <property type="entry name" value="P-loop_NTPase"/>
</dbReference>
<comment type="caution">
    <text evidence="5">The sequence shown here is derived from an EMBL/GenBank/DDBJ whole genome shotgun (WGS) entry which is preliminary data.</text>
</comment>
<sequence>MSGDVLPLLPVLRPKLHLPRLRASMVPREELLARLDAASEHTLTLVSAPAGYGKTTLAAAWASRRNTCQSAPVVSWFALDESDNDPVRFWRYFIMACQVLHPGVGQAALSLLQSPRQPPPERLPELMLAALFNDLSHCQGVGVVVLEDYHLITSPQLHASLVRLLDLPSSALRLVILTRNDPPLPLARLRAHDDLYELRATDLRFSLEETRLFLGRALARPLAYEVVQHLAERTEGWPVGIQLAALALRGHENAPEAEELLSTFSGSHRHILEYLVEETLRAQPEELQTFLLQTSLLDRLTASLCDAVTGRNDSTLVLDQLERANLFLQPLDGAQAWYRYHALLAEAMRHEARRRLGESEIHALMSRASAWYEHEDMLPEAIEVAMQIQDFTRMTLLIMRLVEPLGNYFEHQTLWRWLRVLPMEILHEQPGLGFLYAAALLFTQDRHAPVTRTRIETPLRLAEHYWRAEGNLQRLAQIQSFRALVALWQEDYVESFRAARESLLHLPEHEVQWRGMSLLNVGLEETLKGRLIEAGRLFAQARQLLASCDSTAPMLAAISGQGDICVLQGKLHQASMFYQQVLKEIEERVTEGYWLDDKGFALLRLGRLSYEWNELEQAERKAHEALAIAEQRDLEELQIRALLLLALATLARGEHADYEEAEREAATRLARFQRPRLQRELLLEQANLALVSGDQPTARRWAANLPRDDEDFTYLIREREGIALARLLIEQGRTPEALRMLEPWLTEAHEGGRAYNELEILALSALAHATGSDQEQTMSQSRRLLLLALEKAQPEGYQRLFLNKGEPMRTLLRATLRDIHEESLLAYARKLIQGFSVPDSDPGIPDLLSPQELRVLRLLAAGRSRPEIARELVVSINTVKTQVKSIYRKLNVSTRKDAYDTAQRLGLL</sequence>
<evidence type="ECO:0000256" key="2">
    <source>
        <dbReference type="ARBA" id="ARBA00023125"/>
    </source>
</evidence>
<dbReference type="InterPro" id="IPR019734">
    <property type="entry name" value="TPR_rpt"/>
</dbReference>
<dbReference type="Proteomes" id="UP000654345">
    <property type="component" value="Unassembled WGS sequence"/>
</dbReference>
<dbReference type="PANTHER" id="PTHR44688">
    <property type="entry name" value="DNA-BINDING TRANSCRIPTIONAL ACTIVATOR DEVR_DOSR"/>
    <property type="match status" value="1"/>
</dbReference>
<dbReference type="Gene3D" id="1.25.40.10">
    <property type="entry name" value="Tetratricopeptide repeat domain"/>
    <property type="match status" value="1"/>
</dbReference>
<dbReference type="Gene3D" id="3.40.50.300">
    <property type="entry name" value="P-loop containing nucleotide triphosphate hydrolases"/>
    <property type="match status" value="1"/>
</dbReference>
<dbReference type="Pfam" id="PF00196">
    <property type="entry name" value="GerE"/>
    <property type="match status" value="1"/>
</dbReference>
<name>A0ABQ3UT89_9CHLR</name>
<dbReference type="EMBL" id="BNJG01000002">
    <property type="protein sequence ID" value="GHO55882.1"/>
    <property type="molecule type" value="Genomic_DNA"/>
</dbReference>
<organism evidence="5 6">
    <name type="scientific">Ktedonobacter robiniae</name>
    <dbReference type="NCBI Taxonomy" id="2778365"/>
    <lineage>
        <taxon>Bacteria</taxon>
        <taxon>Bacillati</taxon>
        <taxon>Chloroflexota</taxon>
        <taxon>Ktedonobacteria</taxon>
        <taxon>Ktedonobacterales</taxon>
        <taxon>Ktedonobacteraceae</taxon>
        <taxon>Ktedonobacter</taxon>
    </lineage>
</organism>
<proteinExistence type="predicted"/>
<dbReference type="RefSeq" id="WP_201372506.1">
    <property type="nucleotide sequence ID" value="NZ_BNJG01000002.1"/>
</dbReference>
<dbReference type="InterPro" id="IPR016032">
    <property type="entry name" value="Sig_transdc_resp-reg_C-effctor"/>
</dbReference>
<keyword evidence="3" id="KW-0804">Transcription</keyword>
<dbReference type="InterPro" id="IPR041617">
    <property type="entry name" value="TPR_MalT"/>
</dbReference>
<dbReference type="SUPFAM" id="SSF46894">
    <property type="entry name" value="C-terminal effector domain of the bipartite response regulators"/>
    <property type="match status" value="1"/>
</dbReference>
<dbReference type="PRINTS" id="PR00038">
    <property type="entry name" value="HTHLUXR"/>
</dbReference>
<dbReference type="SMART" id="SM00421">
    <property type="entry name" value="HTH_LUXR"/>
    <property type="match status" value="1"/>
</dbReference>
<dbReference type="InterPro" id="IPR036388">
    <property type="entry name" value="WH-like_DNA-bd_sf"/>
</dbReference>
<accession>A0ABQ3UT89</accession>
<evidence type="ECO:0000256" key="3">
    <source>
        <dbReference type="ARBA" id="ARBA00023163"/>
    </source>
</evidence>
<dbReference type="Pfam" id="PF25873">
    <property type="entry name" value="WHD_MalT"/>
    <property type="match status" value="1"/>
</dbReference>
<evidence type="ECO:0000256" key="1">
    <source>
        <dbReference type="ARBA" id="ARBA00023015"/>
    </source>
</evidence>
<keyword evidence="6" id="KW-1185">Reference proteome</keyword>
<dbReference type="Gene3D" id="1.10.10.10">
    <property type="entry name" value="Winged helix-like DNA-binding domain superfamily/Winged helix DNA-binding domain"/>
    <property type="match status" value="1"/>
</dbReference>
<dbReference type="PROSITE" id="PS50043">
    <property type="entry name" value="HTH_LUXR_2"/>
    <property type="match status" value="1"/>
</dbReference>
<reference evidence="5 6" key="1">
    <citation type="journal article" date="2021" name="Int. J. Syst. Evol. Microbiol.">
        <title>Reticulibacter mediterranei gen. nov., sp. nov., within the new family Reticulibacteraceae fam. nov., and Ktedonospora formicarum gen. nov., sp. nov., Ktedonobacter robiniae sp. nov., Dictyobacter formicarum sp. nov. and Dictyobacter arantiisoli sp. nov., belonging to the class Ktedonobacteria.</title>
        <authorList>
            <person name="Yabe S."/>
            <person name="Zheng Y."/>
            <person name="Wang C.M."/>
            <person name="Sakai Y."/>
            <person name="Abe K."/>
            <person name="Yokota A."/>
            <person name="Donadio S."/>
            <person name="Cavaletti L."/>
            <person name="Monciardini P."/>
        </authorList>
    </citation>
    <scope>NUCLEOTIDE SEQUENCE [LARGE SCALE GENOMIC DNA]</scope>
    <source>
        <strain evidence="5 6">SOSP1-30</strain>
    </source>
</reference>
<keyword evidence="2" id="KW-0238">DNA-binding</keyword>
<dbReference type="PANTHER" id="PTHR44688:SF16">
    <property type="entry name" value="DNA-BINDING TRANSCRIPTIONAL ACTIVATOR DEVR_DOSR"/>
    <property type="match status" value="1"/>
</dbReference>
<keyword evidence="1" id="KW-0805">Transcription regulation</keyword>
<dbReference type="SUPFAM" id="SSF48452">
    <property type="entry name" value="TPR-like"/>
    <property type="match status" value="1"/>
</dbReference>
<dbReference type="SMART" id="SM00028">
    <property type="entry name" value="TPR"/>
    <property type="match status" value="3"/>
</dbReference>
<protein>
    <submittedName>
        <fullName evidence="5">Helix-turn-helix transcriptional regulator</fullName>
    </submittedName>
</protein>
<evidence type="ECO:0000259" key="4">
    <source>
        <dbReference type="PROSITE" id="PS50043"/>
    </source>
</evidence>
<dbReference type="CDD" id="cd06170">
    <property type="entry name" value="LuxR_C_like"/>
    <property type="match status" value="1"/>
</dbReference>
<dbReference type="InterPro" id="IPR059106">
    <property type="entry name" value="WHD_MalT"/>
</dbReference>
<dbReference type="InterPro" id="IPR011990">
    <property type="entry name" value="TPR-like_helical_dom_sf"/>
</dbReference>
<evidence type="ECO:0000313" key="5">
    <source>
        <dbReference type="EMBL" id="GHO55882.1"/>
    </source>
</evidence>
<dbReference type="InterPro" id="IPR000792">
    <property type="entry name" value="Tscrpt_reg_LuxR_C"/>
</dbReference>